<feature type="region of interest" description="Disordered" evidence="2">
    <location>
        <begin position="48"/>
        <end position="84"/>
    </location>
</feature>
<dbReference type="GO" id="GO:0090694">
    <property type="term" value="C:Scc2-Scc4 cohesin loading complex"/>
    <property type="evidence" value="ECO:0007669"/>
    <property type="project" value="TreeGrafter"/>
</dbReference>
<name>A0A1I8FS98_9PLAT</name>
<evidence type="ECO:0000313" key="5">
    <source>
        <dbReference type="WBParaSite" id="maker-unitig_5563-snap-gene-0.2-mRNA-1"/>
    </source>
</evidence>
<dbReference type="AlphaFoldDB" id="A0A1I8FS98"/>
<dbReference type="GO" id="GO:0140588">
    <property type="term" value="P:chromatin looping"/>
    <property type="evidence" value="ECO:0007669"/>
    <property type="project" value="InterPro"/>
</dbReference>
<feature type="region of interest" description="Disordered" evidence="2">
    <location>
        <begin position="555"/>
        <end position="610"/>
    </location>
</feature>
<organism evidence="4 5">
    <name type="scientific">Macrostomum lignano</name>
    <dbReference type="NCBI Taxonomy" id="282301"/>
    <lineage>
        <taxon>Eukaryota</taxon>
        <taxon>Metazoa</taxon>
        <taxon>Spiralia</taxon>
        <taxon>Lophotrochozoa</taxon>
        <taxon>Platyhelminthes</taxon>
        <taxon>Rhabditophora</taxon>
        <taxon>Macrostomorpha</taxon>
        <taxon>Macrostomida</taxon>
        <taxon>Macrostomidae</taxon>
        <taxon>Macrostomum</taxon>
    </lineage>
</organism>
<comment type="subcellular location">
    <subcellularLocation>
        <location evidence="1">Nucleus</location>
    </subcellularLocation>
</comment>
<dbReference type="GO" id="GO:0003682">
    <property type="term" value="F:chromatin binding"/>
    <property type="evidence" value="ECO:0007669"/>
    <property type="project" value="TreeGrafter"/>
</dbReference>
<evidence type="ECO:0000259" key="3">
    <source>
        <dbReference type="Pfam" id="PF12830"/>
    </source>
</evidence>
<dbReference type="GO" id="GO:0061775">
    <property type="term" value="F:cohesin loader activity"/>
    <property type="evidence" value="ECO:0007669"/>
    <property type="project" value="InterPro"/>
</dbReference>
<keyword evidence="4" id="KW-1185">Reference proteome</keyword>
<evidence type="ECO:0000256" key="2">
    <source>
        <dbReference type="SAM" id="MobiDB-lite"/>
    </source>
</evidence>
<feature type="domain" description="Sister chromatid cohesion C-terminal" evidence="3">
    <location>
        <begin position="727"/>
        <end position="805"/>
    </location>
</feature>
<dbReference type="InterPro" id="IPR033031">
    <property type="entry name" value="Scc2/Nipped-B"/>
</dbReference>
<dbReference type="GO" id="GO:0071169">
    <property type="term" value="P:establishment of protein localization to chromatin"/>
    <property type="evidence" value="ECO:0007669"/>
    <property type="project" value="TreeGrafter"/>
</dbReference>
<evidence type="ECO:0000256" key="1">
    <source>
        <dbReference type="RuleBase" id="RU364107"/>
    </source>
</evidence>
<keyword evidence="1" id="KW-0131">Cell cycle</keyword>
<feature type="region of interest" description="Disordered" evidence="2">
    <location>
        <begin position="869"/>
        <end position="890"/>
    </location>
</feature>
<dbReference type="Proteomes" id="UP000095280">
    <property type="component" value="Unplaced"/>
</dbReference>
<dbReference type="Pfam" id="PF12830">
    <property type="entry name" value="Nipped-B_C"/>
    <property type="match status" value="1"/>
</dbReference>
<sequence length="1052" mass="115592">MERVMRSVESSLTALIIMTSPGMPKQVFVEDVIERAVALNSTVYPEADPAYRKTSQHKGTQQSIRSQRAKERGHGALAAGSGGGRPRALTHLLNRLLVDSFAQLVDLQRLTDNAILAMSGLAVAPFFVENSCCQPVCVSSKDQDNTAAMALLDAYESARKTAQVFLVVFLNKVRQEGGGAGLPGHIREVRIEDLLLAVNKPEWPAARCSVLASLDYLGTVASRLRKDAADQRDERAGSWTVWWRRSRVTRAASRPPALAPVPRPPHPDEAQSPRRKRIVILQKAIVDYLNAEDVDASVHYAVRFYLAQWYKGLRQGGRANFCSSATRRCNNDESAVAHESLDVLESRRTALLVRSCEFGAADSQQLASKRRLMSTGRSDAYMLDYEEACLLAFDIYLSQILKGALNEQSVAVRTKAIKCLTAVVEVDRRCWSGQDIERGQFTVDCWTTPPLTTGCCLSGFWTPASVVAQATACQQAKIKIFSDICVEQPDFNKIPEMCVKMIRRVNDEEGIRKLESHNVKLLQKVMNITDRGGACKTKDTDWFEGLLRSLLKEEKERETPGLEKLPADSGHAGSQHHAPGGDLQQQQQRLVACHQQETWPPGPSSSILGRSRQSCAAPCTPSGCMLKYFDLESITTYETGAIMQRVQLVHVLLPPIRLHLEEAHVQQESLKEMHDVQSGKGQHGGSGLSRSLRLAALTMVVTILRQGLIQPRRTPIRYSIRKPTPKLMEIEKHYPSFINMRALFGCARAFQLQRGASARPRWPVCAEIRDPDADPPVAMNHHLYSMLRTHRMNRRVLLTSMLNLAPPSPKLLDVGDNLASFPYQWPEERCPDPRTWTCLVPEDYLLTAGGSCAASLIAEGTSRSLRNYATPSRCKTTRPPISAKTAGSRSIAVDPGFRPQRCLDYLARVGQANHRPAALVAVEPAAAHLISWALLSGDTVVAAAALPPLCKRGLDLKTRNDGRPGSGFQAEAADEAVVRCLRRMTDANSDAAARGPASRCRSSGSGRPLPDLGAAPVASARPRCPEESEDSPSSDDSDSLNSLKCHVTPQSS</sequence>
<keyword evidence="1" id="KW-0539">Nucleus</keyword>
<dbReference type="PANTHER" id="PTHR21704">
    <property type="entry name" value="NIPPED-B-LIKE PROTEIN DELANGIN SCC2-RELATED"/>
    <property type="match status" value="1"/>
</dbReference>
<protein>
    <recommendedName>
        <fullName evidence="1">Nipped-B protein</fullName>
    </recommendedName>
</protein>
<accession>A0A1I8FS98</accession>
<reference evidence="5" key="1">
    <citation type="submission" date="2016-11" db="UniProtKB">
        <authorList>
            <consortium name="WormBaseParasite"/>
        </authorList>
    </citation>
    <scope>IDENTIFICATION</scope>
</reference>
<dbReference type="GO" id="GO:0010468">
    <property type="term" value="P:regulation of gene expression"/>
    <property type="evidence" value="ECO:0007669"/>
    <property type="project" value="InterPro"/>
</dbReference>
<feature type="compositionally biased region" description="Acidic residues" evidence="2">
    <location>
        <begin position="1027"/>
        <end position="1038"/>
    </location>
</feature>
<dbReference type="GO" id="GO:0034087">
    <property type="term" value="P:establishment of mitotic sister chromatid cohesion"/>
    <property type="evidence" value="ECO:0007669"/>
    <property type="project" value="TreeGrafter"/>
</dbReference>
<dbReference type="PANTHER" id="PTHR21704:SF18">
    <property type="entry name" value="NIPPED-B-LIKE PROTEIN"/>
    <property type="match status" value="1"/>
</dbReference>
<dbReference type="WBParaSite" id="maker-unitig_5563-snap-gene-0.2-mRNA-1">
    <property type="protein sequence ID" value="maker-unitig_5563-snap-gene-0.2-mRNA-1"/>
    <property type="gene ID" value="maker-unitig_5563-snap-gene-0.2"/>
</dbReference>
<keyword evidence="1" id="KW-0677">Repeat</keyword>
<dbReference type="InterPro" id="IPR024986">
    <property type="entry name" value="Nipped-B_C"/>
</dbReference>
<evidence type="ECO:0000313" key="4">
    <source>
        <dbReference type="Proteomes" id="UP000095280"/>
    </source>
</evidence>
<dbReference type="GO" id="GO:1990414">
    <property type="term" value="P:replication-born double-strand break repair via sister chromatid exchange"/>
    <property type="evidence" value="ECO:0007669"/>
    <property type="project" value="TreeGrafter"/>
</dbReference>
<feature type="region of interest" description="Disordered" evidence="2">
    <location>
        <begin position="253"/>
        <end position="274"/>
    </location>
</feature>
<comment type="similarity">
    <text evidence="1">Belongs to the SCC2/Nipped-B family.</text>
</comment>
<feature type="region of interest" description="Disordered" evidence="2">
    <location>
        <begin position="988"/>
        <end position="1052"/>
    </location>
</feature>
<proteinExistence type="inferred from homology"/>
<feature type="compositionally biased region" description="Polar residues" evidence="2">
    <location>
        <begin position="57"/>
        <end position="66"/>
    </location>
</feature>